<organism evidence="1 2">
    <name type="scientific">Tripterygium wilfordii</name>
    <name type="common">Thunder God vine</name>
    <dbReference type="NCBI Taxonomy" id="458696"/>
    <lineage>
        <taxon>Eukaryota</taxon>
        <taxon>Viridiplantae</taxon>
        <taxon>Streptophyta</taxon>
        <taxon>Embryophyta</taxon>
        <taxon>Tracheophyta</taxon>
        <taxon>Spermatophyta</taxon>
        <taxon>Magnoliopsida</taxon>
        <taxon>eudicotyledons</taxon>
        <taxon>Gunneridae</taxon>
        <taxon>Pentapetalae</taxon>
        <taxon>rosids</taxon>
        <taxon>fabids</taxon>
        <taxon>Celastrales</taxon>
        <taxon>Celastraceae</taxon>
        <taxon>Tripterygium</taxon>
    </lineage>
</organism>
<evidence type="ECO:0008006" key="3">
    <source>
        <dbReference type="Google" id="ProtNLM"/>
    </source>
</evidence>
<dbReference type="SUPFAM" id="SSF109920">
    <property type="entry name" value="Hypothetical protein At3g22680"/>
    <property type="match status" value="1"/>
</dbReference>
<name>A0A7J7E141_TRIWF</name>
<accession>A0A7J7E141</accession>
<dbReference type="PANTHER" id="PTHR36366:SF1">
    <property type="entry name" value="PROTEIN RDM1"/>
    <property type="match status" value="1"/>
</dbReference>
<dbReference type="Gene3D" id="1.20.120.690">
    <property type="entry name" value="RDM1 protein domain"/>
    <property type="match status" value="1"/>
</dbReference>
<keyword evidence="2" id="KW-1185">Reference proteome</keyword>
<evidence type="ECO:0000313" key="1">
    <source>
        <dbReference type="EMBL" id="KAF5752253.1"/>
    </source>
</evidence>
<dbReference type="EMBL" id="JAAARO010000001">
    <property type="protein sequence ID" value="KAF5752253.1"/>
    <property type="molecule type" value="Genomic_DNA"/>
</dbReference>
<dbReference type="InParanoid" id="A0A7J7E141"/>
<proteinExistence type="predicted"/>
<comment type="caution">
    <text evidence="1">The sequence shown here is derived from an EMBL/GenBank/DDBJ whole genome shotgun (WGS) entry which is preliminary data.</text>
</comment>
<dbReference type="Pfam" id="PF09187">
    <property type="entry name" value="RdDM_RDM1"/>
    <property type="match status" value="1"/>
</dbReference>
<dbReference type="OrthoDB" id="1906229at2759"/>
<dbReference type="PANTHER" id="PTHR36366">
    <property type="entry name" value="PROTEIN RDM1"/>
    <property type="match status" value="1"/>
</dbReference>
<dbReference type="AlphaFoldDB" id="A0A7J7E141"/>
<dbReference type="GO" id="GO:0080188">
    <property type="term" value="P:gene silencing by siRNA-directed DNA methylation"/>
    <property type="evidence" value="ECO:0007669"/>
    <property type="project" value="InterPro"/>
</dbReference>
<sequence length="180" mass="20317">MERTMPWNGQVDVISTDESSSSDQGVEVNVGFGAQSASDMAIDGAPKATAYEDLLQDAVLLIKRAKMYQEYMKQLPIPMQRGSVIPFSSWVGLGKSIKQIYGQPLHYLTNILLKQWDQLRSGAEDEHKPLDIVIHPCKAEATIWLVEEIHRHTSSHDHIAKLWLSDPIHHTFIDSIFPEL</sequence>
<dbReference type="FunCoup" id="A0A7J7E141">
    <property type="interactions" value="684"/>
</dbReference>
<dbReference type="InterPro" id="IPR015270">
    <property type="entry name" value="RDM1_plant"/>
</dbReference>
<dbReference type="InterPro" id="IPR036319">
    <property type="entry name" value="RDM1_sf"/>
</dbReference>
<protein>
    <recommendedName>
        <fullName evidence="3">Protein RDM1</fullName>
    </recommendedName>
</protein>
<evidence type="ECO:0000313" key="2">
    <source>
        <dbReference type="Proteomes" id="UP000593562"/>
    </source>
</evidence>
<dbReference type="GO" id="GO:0000419">
    <property type="term" value="C:RNA polymerase V complex"/>
    <property type="evidence" value="ECO:0007669"/>
    <property type="project" value="TreeGrafter"/>
</dbReference>
<reference evidence="1 2" key="1">
    <citation type="journal article" date="2020" name="Nat. Commun.">
        <title>Genome of Tripterygium wilfordii and identification of cytochrome P450 involved in triptolide biosynthesis.</title>
        <authorList>
            <person name="Tu L."/>
            <person name="Su P."/>
            <person name="Zhang Z."/>
            <person name="Gao L."/>
            <person name="Wang J."/>
            <person name="Hu T."/>
            <person name="Zhou J."/>
            <person name="Zhang Y."/>
            <person name="Zhao Y."/>
            <person name="Liu Y."/>
            <person name="Song Y."/>
            <person name="Tong Y."/>
            <person name="Lu Y."/>
            <person name="Yang J."/>
            <person name="Xu C."/>
            <person name="Jia M."/>
            <person name="Peters R.J."/>
            <person name="Huang L."/>
            <person name="Gao W."/>
        </authorList>
    </citation>
    <scope>NUCLEOTIDE SEQUENCE [LARGE SCALE GENOMIC DNA]</scope>
    <source>
        <strain evidence="2">cv. XIE 37</strain>
        <tissue evidence="1">Leaf</tissue>
    </source>
</reference>
<gene>
    <name evidence="1" type="ORF">HS088_TW01G00161</name>
</gene>
<dbReference type="Proteomes" id="UP000593562">
    <property type="component" value="Unassembled WGS sequence"/>
</dbReference>